<keyword evidence="2" id="KW-1185">Reference proteome</keyword>
<dbReference type="AlphaFoldDB" id="A0A9W7H438"/>
<dbReference type="PANTHER" id="PTHR33710:SF77">
    <property type="entry name" value="DNASE I-LIKE SUPERFAMILY PROTEIN"/>
    <property type="match status" value="1"/>
</dbReference>
<dbReference type="SUPFAM" id="SSF56219">
    <property type="entry name" value="DNase I-like"/>
    <property type="match status" value="1"/>
</dbReference>
<protein>
    <recommendedName>
        <fullName evidence="3">Endonuclease/exonuclease/phosphatase domain-containing protein</fullName>
    </recommendedName>
</protein>
<proteinExistence type="predicted"/>
<dbReference type="PANTHER" id="PTHR33710">
    <property type="entry name" value="BNAC02G09200D PROTEIN"/>
    <property type="match status" value="1"/>
</dbReference>
<dbReference type="InterPro" id="IPR036691">
    <property type="entry name" value="Endo/exonu/phosph_ase_sf"/>
</dbReference>
<dbReference type="OrthoDB" id="1001832at2759"/>
<gene>
    <name evidence="1" type="ORF">HRI_000735800</name>
</gene>
<organism evidence="1 2">
    <name type="scientific">Hibiscus trionum</name>
    <name type="common">Flower of an hour</name>
    <dbReference type="NCBI Taxonomy" id="183268"/>
    <lineage>
        <taxon>Eukaryota</taxon>
        <taxon>Viridiplantae</taxon>
        <taxon>Streptophyta</taxon>
        <taxon>Embryophyta</taxon>
        <taxon>Tracheophyta</taxon>
        <taxon>Spermatophyta</taxon>
        <taxon>Magnoliopsida</taxon>
        <taxon>eudicotyledons</taxon>
        <taxon>Gunneridae</taxon>
        <taxon>Pentapetalae</taxon>
        <taxon>rosids</taxon>
        <taxon>malvids</taxon>
        <taxon>Malvales</taxon>
        <taxon>Malvaceae</taxon>
        <taxon>Malvoideae</taxon>
        <taxon>Hibiscus</taxon>
    </lineage>
</organism>
<evidence type="ECO:0000313" key="1">
    <source>
        <dbReference type="EMBL" id="GMI70665.1"/>
    </source>
</evidence>
<dbReference type="EMBL" id="BSYR01000009">
    <property type="protein sequence ID" value="GMI70665.1"/>
    <property type="molecule type" value="Genomic_DNA"/>
</dbReference>
<sequence>MEGLAPVLTFQWVLGGDFNIILFGDERTGCVSQQIGGSRLFSEFLFNCELSDLGFSGPPFTWSRRKLFQRLDRYVVNSALLSCYPNSYMQHLERLGSDHRPLVLHHTSIEPMILPRPFRYIDAWQDPSDFSDFLN</sequence>
<reference evidence="1" key="1">
    <citation type="submission" date="2023-05" db="EMBL/GenBank/DDBJ databases">
        <title>Genome and transcriptome analyses reveal genes involved in the formation of fine ridges on petal epidermal cells in Hibiscus trionum.</title>
        <authorList>
            <person name="Koshimizu S."/>
            <person name="Masuda S."/>
            <person name="Ishii T."/>
            <person name="Shirasu K."/>
            <person name="Hoshino A."/>
            <person name="Arita M."/>
        </authorList>
    </citation>
    <scope>NUCLEOTIDE SEQUENCE</scope>
    <source>
        <strain evidence="1">Hamamatsu line</strain>
    </source>
</reference>
<evidence type="ECO:0000313" key="2">
    <source>
        <dbReference type="Proteomes" id="UP001165190"/>
    </source>
</evidence>
<dbReference type="Proteomes" id="UP001165190">
    <property type="component" value="Unassembled WGS sequence"/>
</dbReference>
<comment type="caution">
    <text evidence="1">The sequence shown here is derived from an EMBL/GenBank/DDBJ whole genome shotgun (WGS) entry which is preliminary data.</text>
</comment>
<name>A0A9W7H438_HIBTR</name>
<dbReference type="Gene3D" id="3.60.10.10">
    <property type="entry name" value="Endonuclease/exonuclease/phosphatase"/>
    <property type="match status" value="1"/>
</dbReference>
<accession>A0A9W7H438</accession>
<evidence type="ECO:0008006" key="3">
    <source>
        <dbReference type="Google" id="ProtNLM"/>
    </source>
</evidence>